<protein>
    <submittedName>
        <fullName evidence="2">Uncharacterized protein</fullName>
    </submittedName>
</protein>
<evidence type="ECO:0000313" key="3">
    <source>
        <dbReference type="Proteomes" id="UP001054837"/>
    </source>
</evidence>
<reference evidence="2 3" key="1">
    <citation type="submission" date="2021-06" db="EMBL/GenBank/DDBJ databases">
        <title>Caerostris darwini draft genome.</title>
        <authorList>
            <person name="Kono N."/>
            <person name="Arakawa K."/>
        </authorList>
    </citation>
    <scope>NUCLEOTIDE SEQUENCE [LARGE SCALE GENOMIC DNA]</scope>
</reference>
<dbReference type="AlphaFoldDB" id="A0AAV4W3K0"/>
<gene>
    <name evidence="2" type="ORF">CDAR_265341</name>
</gene>
<organism evidence="2 3">
    <name type="scientific">Caerostris darwini</name>
    <dbReference type="NCBI Taxonomy" id="1538125"/>
    <lineage>
        <taxon>Eukaryota</taxon>
        <taxon>Metazoa</taxon>
        <taxon>Ecdysozoa</taxon>
        <taxon>Arthropoda</taxon>
        <taxon>Chelicerata</taxon>
        <taxon>Arachnida</taxon>
        <taxon>Araneae</taxon>
        <taxon>Araneomorphae</taxon>
        <taxon>Entelegynae</taxon>
        <taxon>Araneoidea</taxon>
        <taxon>Araneidae</taxon>
        <taxon>Caerostris</taxon>
    </lineage>
</organism>
<sequence length="91" mass="10038">MVREIFDDGNINSGGCYRAKSGGSRRSSNVQIMMLGEFKKLNTKGVCSGTVPTPMVTIKVTSNEVRGEGIMEVEKRNKRCLARLPFARITL</sequence>
<keyword evidence="3" id="KW-1185">Reference proteome</keyword>
<feature type="region of interest" description="Disordered" evidence="1">
    <location>
        <begin position="1"/>
        <end position="25"/>
    </location>
</feature>
<accession>A0AAV4W3K0</accession>
<dbReference type="EMBL" id="BPLQ01014064">
    <property type="protein sequence ID" value="GIY76973.1"/>
    <property type="molecule type" value="Genomic_DNA"/>
</dbReference>
<proteinExistence type="predicted"/>
<evidence type="ECO:0000256" key="1">
    <source>
        <dbReference type="SAM" id="MobiDB-lite"/>
    </source>
</evidence>
<name>A0AAV4W3K0_9ARAC</name>
<dbReference type="Proteomes" id="UP001054837">
    <property type="component" value="Unassembled WGS sequence"/>
</dbReference>
<comment type="caution">
    <text evidence="2">The sequence shown here is derived from an EMBL/GenBank/DDBJ whole genome shotgun (WGS) entry which is preliminary data.</text>
</comment>
<evidence type="ECO:0000313" key="2">
    <source>
        <dbReference type="EMBL" id="GIY76973.1"/>
    </source>
</evidence>